<dbReference type="InterPro" id="IPR001005">
    <property type="entry name" value="SANT/Myb"/>
</dbReference>
<evidence type="ECO:0000259" key="1">
    <source>
        <dbReference type="PROSITE" id="PS51294"/>
    </source>
</evidence>
<reference evidence="2" key="1">
    <citation type="submission" date="2021-01" db="EMBL/GenBank/DDBJ databases">
        <authorList>
            <consortium name="Genoscope - CEA"/>
            <person name="William W."/>
        </authorList>
    </citation>
    <scope>NUCLEOTIDE SEQUENCE</scope>
</reference>
<dbReference type="AlphaFoldDB" id="A0A8S1LRF2"/>
<dbReference type="InterPro" id="IPR017930">
    <property type="entry name" value="Myb_dom"/>
</dbReference>
<dbReference type="CDD" id="cd00167">
    <property type="entry name" value="SANT"/>
    <property type="match status" value="1"/>
</dbReference>
<organism evidence="2 3">
    <name type="scientific">Paramecium sonneborni</name>
    <dbReference type="NCBI Taxonomy" id="65129"/>
    <lineage>
        <taxon>Eukaryota</taxon>
        <taxon>Sar</taxon>
        <taxon>Alveolata</taxon>
        <taxon>Ciliophora</taxon>
        <taxon>Intramacronucleata</taxon>
        <taxon>Oligohymenophorea</taxon>
        <taxon>Peniculida</taxon>
        <taxon>Parameciidae</taxon>
        <taxon>Paramecium</taxon>
    </lineage>
</organism>
<evidence type="ECO:0000313" key="3">
    <source>
        <dbReference type="Proteomes" id="UP000692954"/>
    </source>
</evidence>
<gene>
    <name evidence="2" type="ORF">PSON_ATCC_30995.1.T0270086</name>
</gene>
<dbReference type="Proteomes" id="UP000692954">
    <property type="component" value="Unassembled WGS sequence"/>
</dbReference>
<evidence type="ECO:0000313" key="2">
    <source>
        <dbReference type="EMBL" id="CAD8070620.1"/>
    </source>
</evidence>
<keyword evidence="3" id="KW-1185">Reference proteome</keyword>
<accession>A0A8S1LRF2</accession>
<dbReference type="Pfam" id="PF00249">
    <property type="entry name" value="Myb_DNA-binding"/>
    <property type="match status" value="1"/>
</dbReference>
<name>A0A8S1LRF2_9CILI</name>
<dbReference type="PROSITE" id="PS51294">
    <property type="entry name" value="HTH_MYB"/>
    <property type="match status" value="1"/>
</dbReference>
<feature type="domain" description="HTH myb-type" evidence="1">
    <location>
        <begin position="1"/>
        <end position="36"/>
    </location>
</feature>
<sequence>MVYKFGKRWSLIQRHMKDRSENQIKNQYNAIMRNLKKEKISSEDETKLLQNIIQNPNQDMQKLIDGFLHEVRTKRDQNEPKITQKKIKMEVKNNLIIKEQNQMIKQIPEIKQNLEVQCKKSSFYLSIFNNIKFILILTIIEQFKLISNILIPYLQFVSLVAF</sequence>
<protein>
    <recommendedName>
        <fullName evidence="1">HTH myb-type domain-containing protein</fullName>
    </recommendedName>
</protein>
<comment type="caution">
    <text evidence="2">The sequence shown here is derived from an EMBL/GenBank/DDBJ whole genome shotgun (WGS) entry which is preliminary data.</text>
</comment>
<proteinExistence type="predicted"/>
<dbReference type="OrthoDB" id="2143914at2759"/>
<dbReference type="EMBL" id="CAJJDN010000027">
    <property type="protein sequence ID" value="CAD8070620.1"/>
    <property type="molecule type" value="Genomic_DNA"/>
</dbReference>